<dbReference type="Proteomes" id="UP000335538">
    <property type="component" value="Unassembled WGS sequence"/>
</dbReference>
<gene>
    <name evidence="1" type="ORF">PSP31121_05432</name>
</gene>
<dbReference type="EMBL" id="CABPSR010000035">
    <property type="protein sequence ID" value="VVE85801.1"/>
    <property type="molecule type" value="Genomic_DNA"/>
</dbReference>
<accession>A0A5E5BHW1</accession>
<protein>
    <submittedName>
        <fullName evidence="1">Uncharacterized protein</fullName>
    </submittedName>
</protein>
<evidence type="ECO:0000313" key="1">
    <source>
        <dbReference type="EMBL" id="VVE85801.1"/>
    </source>
</evidence>
<evidence type="ECO:0000313" key="2">
    <source>
        <dbReference type="Proteomes" id="UP000335538"/>
    </source>
</evidence>
<dbReference type="AlphaFoldDB" id="A0A5E5BHW1"/>
<reference evidence="1 2" key="1">
    <citation type="submission" date="2019-08" db="EMBL/GenBank/DDBJ databases">
        <authorList>
            <person name="Peeters C."/>
        </authorList>
    </citation>
    <scope>NUCLEOTIDE SEQUENCE [LARGE SCALE GENOMIC DNA]</scope>
    <source>
        <strain evidence="1 2">LMG 31121</strain>
    </source>
</reference>
<name>A0A5E5BHW1_9BURK</name>
<organism evidence="1 2">
    <name type="scientific">Pandoraea sputorum</name>
    <dbReference type="NCBI Taxonomy" id="93222"/>
    <lineage>
        <taxon>Bacteria</taxon>
        <taxon>Pseudomonadati</taxon>
        <taxon>Pseudomonadota</taxon>
        <taxon>Betaproteobacteria</taxon>
        <taxon>Burkholderiales</taxon>
        <taxon>Burkholderiaceae</taxon>
        <taxon>Pandoraea</taxon>
    </lineage>
</organism>
<sequence length="60" mass="6266">MKIKAALAALVGPVARPRGGTFGGPAVPARGVRVWCVELRRARRGPRAPACYQDAGLSLP</sequence>
<proteinExistence type="predicted"/>